<dbReference type="InterPro" id="IPR036770">
    <property type="entry name" value="Ankyrin_rpt-contain_sf"/>
</dbReference>
<protein>
    <submittedName>
        <fullName evidence="1">Uncharacterized protein</fullName>
    </submittedName>
</protein>
<dbReference type="AlphaFoldDB" id="A0A812YLL6"/>
<evidence type="ECO:0000313" key="1">
    <source>
        <dbReference type="EMBL" id="CAE7782832.1"/>
    </source>
</evidence>
<dbReference type="EMBL" id="CAJNIZ010048121">
    <property type="protein sequence ID" value="CAE7782832.1"/>
    <property type="molecule type" value="Genomic_DNA"/>
</dbReference>
<proteinExistence type="predicted"/>
<reference evidence="1" key="1">
    <citation type="submission" date="2021-02" db="EMBL/GenBank/DDBJ databases">
        <authorList>
            <person name="Dougan E. K."/>
            <person name="Rhodes N."/>
            <person name="Thang M."/>
            <person name="Chan C."/>
        </authorList>
    </citation>
    <scope>NUCLEOTIDE SEQUENCE</scope>
</reference>
<feature type="non-terminal residue" evidence="1">
    <location>
        <position position="1"/>
    </location>
</feature>
<dbReference type="Proteomes" id="UP000649617">
    <property type="component" value="Unassembled WGS sequence"/>
</dbReference>
<organism evidence="1 2">
    <name type="scientific">Symbiodinium pilosum</name>
    <name type="common">Dinoflagellate</name>
    <dbReference type="NCBI Taxonomy" id="2952"/>
    <lineage>
        <taxon>Eukaryota</taxon>
        <taxon>Sar</taxon>
        <taxon>Alveolata</taxon>
        <taxon>Dinophyceae</taxon>
        <taxon>Suessiales</taxon>
        <taxon>Symbiodiniaceae</taxon>
        <taxon>Symbiodinium</taxon>
    </lineage>
</organism>
<name>A0A812YLL6_SYMPI</name>
<keyword evidence="2" id="KW-1185">Reference proteome</keyword>
<comment type="caution">
    <text evidence="1">The sequence shown here is derived from an EMBL/GenBank/DDBJ whole genome shotgun (WGS) entry which is preliminary data.</text>
</comment>
<dbReference type="Gene3D" id="1.25.40.20">
    <property type="entry name" value="Ankyrin repeat-containing domain"/>
    <property type="match status" value="1"/>
</dbReference>
<dbReference type="SUPFAM" id="SSF48403">
    <property type="entry name" value="Ankyrin repeat"/>
    <property type="match status" value="1"/>
</dbReference>
<accession>A0A812YLL6</accession>
<evidence type="ECO:0000313" key="2">
    <source>
        <dbReference type="Proteomes" id="UP000649617"/>
    </source>
</evidence>
<sequence>ERSLRCKNESTGTTPLASLLAGNFGNHPGRDEMFKLMTLLTDYGAVLETSDCDYRGWLAGVALRNRDLDVLKIALGAGAAPKDATVPFIAAMRSQSDEGFLKGAANLLLHAKADPNHLYRKGKTILSMAAKYCHAEVVHSLLAPPTVKTAQEVL</sequence>
<gene>
    <name evidence="1" type="ORF">SPIL2461_LOCUS23296</name>
</gene>